<dbReference type="SUPFAM" id="SSF56112">
    <property type="entry name" value="Protein kinase-like (PK-like)"/>
    <property type="match status" value="1"/>
</dbReference>
<feature type="domain" description="ABC1 atypical kinase-like" evidence="4">
    <location>
        <begin position="400"/>
        <end position="480"/>
    </location>
</feature>
<dbReference type="AlphaFoldDB" id="A0A409XUH7"/>
<comment type="similarity">
    <text evidence="1">Belongs to the protein kinase superfamily. ADCK protein kinase family.</text>
</comment>
<evidence type="ECO:0000256" key="3">
    <source>
        <dbReference type="SAM" id="MobiDB-lite"/>
    </source>
</evidence>
<dbReference type="PANTHER" id="PTHR43173:SF37">
    <property type="entry name" value="ABC1 FAMILY PROTEIN C10F6.14C"/>
    <property type="match status" value="1"/>
</dbReference>
<evidence type="ECO:0000259" key="4">
    <source>
        <dbReference type="Pfam" id="PF03109"/>
    </source>
</evidence>
<dbReference type="PANTHER" id="PTHR43173">
    <property type="entry name" value="ABC1 FAMILY PROTEIN"/>
    <property type="match status" value="1"/>
</dbReference>
<evidence type="ECO:0000256" key="2">
    <source>
        <dbReference type="SAM" id="Coils"/>
    </source>
</evidence>
<dbReference type="STRING" id="93625.A0A409XUH7"/>
<dbReference type="InterPro" id="IPR004147">
    <property type="entry name" value="ABC1_dom"/>
</dbReference>
<reference evidence="5 6" key="1">
    <citation type="journal article" date="2018" name="Evol. Lett.">
        <title>Horizontal gene cluster transfer increased hallucinogenic mushroom diversity.</title>
        <authorList>
            <person name="Reynolds H.T."/>
            <person name="Vijayakumar V."/>
            <person name="Gluck-Thaler E."/>
            <person name="Korotkin H.B."/>
            <person name="Matheny P.B."/>
            <person name="Slot J.C."/>
        </authorList>
    </citation>
    <scope>NUCLEOTIDE SEQUENCE [LARGE SCALE GENOMIC DNA]</scope>
    <source>
        <strain evidence="5 6">2631</strain>
    </source>
</reference>
<keyword evidence="6" id="KW-1185">Reference proteome</keyword>
<organism evidence="5 6">
    <name type="scientific">Psilocybe cyanescens</name>
    <dbReference type="NCBI Taxonomy" id="93625"/>
    <lineage>
        <taxon>Eukaryota</taxon>
        <taxon>Fungi</taxon>
        <taxon>Dikarya</taxon>
        <taxon>Basidiomycota</taxon>
        <taxon>Agaricomycotina</taxon>
        <taxon>Agaricomycetes</taxon>
        <taxon>Agaricomycetidae</taxon>
        <taxon>Agaricales</taxon>
        <taxon>Agaricineae</taxon>
        <taxon>Strophariaceae</taxon>
        <taxon>Psilocybe</taxon>
    </lineage>
</organism>
<dbReference type="InterPro" id="IPR045307">
    <property type="entry name" value="ADCK1_dom"/>
</dbReference>
<evidence type="ECO:0000313" key="5">
    <source>
        <dbReference type="EMBL" id="PPQ94351.1"/>
    </source>
</evidence>
<accession>A0A409XUH7</accession>
<gene>
    <name evidence="5" type="ORF">CVT25_000679</name>
</gene>
<evidence type="ECO:0000256" key="1">
    <source>
        <dbReference type="ARBA" id="ARBA00009670"/>
    </source>
</evidence>
<dbReference type="Pfam" id="PF03109">
    <property type="entry name" value="ABC1"/>
    <property type="match status" value="2"/>
</dbReference>
<protein>
    <recommendedName>
        <fullName evidence="4">ABC1 atypical kinase-like domain-containing protein</fullName>
    </recommendedName>
</protein>
<dbReference type="EMBL" id="NHYD01000369">
    <property type="protein sequence ID" value="PPQ94351.1"/>
    <property type="molecule type" value="Genomic_DNA"/>
</dbReference>
<dbReference type="InterPro" id="IPR011009">
    <property type="entry name" value="Kinase-like_dom_sf"/>
</dbReference>
<feature type="region of interest" description="Disordered" evidence="3">
    <location>
        <begin position="504"/>
        <end position="538"/>
    </location>
</feature>
<feature type="coiled-coil region" evidence="2">
    <location>
        <begin position="646"/>
        <end position="674"/>
    </location>
</feature>
<dbReference type="InterPro" id="IPR051130">
    <property type="entry name" value="Mito_struct-func_regulator"/>
</dbReference>
<dbReference type="OrthoDB" id="427480at2759"/>
<comment type="caution">
    <text evidence="5">The sequence shown here is derived from an EMBL/GenBank/DDBJ whole genome shotgun (WGS) entry which is preliminary data.</text>
</comment>
<evidence type="ECO:0000313" key="6">
    <source>
        <dbReference type="Proteomes" id="UP000283269"/>
    </source>
</evidence>
<feature type="domain" description="ABC1 atypical kinase-like" evidence="4">
    <location>
        <begin position="165"/>
        <end position="339"/>
    </location>
</feature>
<dbReference type="Proteomes" id="UP000283269">
    <property type="component" value="Unassembled WGS sequence"/>
</dbReference>
<name>A0A409XUH7_PSICY</name>
<keyword evidence="2" id="KW-0175">Coiled coil</keyword>
<feature type="region of interest" description="Disordered" evidence="3">
    <location>
        <begin position="370"/>
        <end position="390"/>
    </location>
</feature>
<proteinExistence type="inferred from homology"/>
<dbReference type="InParanoid" id="A0A409XUH7"/>
<dbReference type="CDD" id="cd13969">
    <property type="entry name" value="ADCK1-like"/>
    <property type="match status" value="1"/>
</dbReference>
<sequence length="690" mass="78108">MASRLLYRTGVLAWNTVKQKRDLVLSKRQLSFTHSTKSQPAQILPPPKSTPIAPPKPSRIWKYARRTGFLAAGATTVYAVDRFYNASSITRTLRTFTTSAMITWDYKQNFTPGKSEAIPELHERVGQRVYDLLSTNGGLYIKIGQAIAANAAALPEPIQKQFTSLFDDAPQIPYSTVHDVFVNELGKPPSGPDGVFEIFEEQAVASASIAQVHKAKLWPAVDADGKMVDEGKWVAVKVQKPDVGTQMEWDLAAFRAVMWMFEHWAFDLPVYFVVDFISDHLRQELDFLQEAKNSRQTAEHIANEPLLRDKVYIPKVYEEYSTKKVMVAEWIDGVRLSDKAGVYRLMGEPLPKKISSELDDEPDVKVLATPERIDPHSPAPSSPSPSSFQYPARPLKGGVKSIMQTMTELFSAQMFHFGQVHCDPHPGNVLVRPSPSDPRRAQVVLLDHGLYVQLPQEFRREWAALWRAMLVGDFRGVQKVATGWGFGLPDLVASFVMMRPTVLKNGREPKRGGAEKPKSDAGAGMETEGGEKKPQPMTEYELSVKMKEKLKEFLADTDRMPKAIVFLNRNLRMMQANNASFGTPVNRVKITGYWASKAPTRKTNLAFSERIREWYNHTLFQLNMFTMDIVIWKTIWVMWVKTLPARLRLQRRLKEKEKMTKEEINEAVKEFLENAMGIDLPDGLPATIEL</sequence>
<feature type="compositionally biased region" description="Basic and acidic residues" evidence="3">
    <location>
        <begin position="505"/>
        <end position="519"/>
    </location>
</feature>